<evidence type="ECO:0000313" key="2">
    <source>
        <dbReference type="EMBL" id="PIL26878.1"/>
    </source>
</evidence>
<evidence type="ECO:0000313" key="3">
    <source>
        <dbReference type="Proteomes" id="UP000230002"/>
    </source>
</evidence>
<protein>
    <submittedName>
        <fullName evidence="2">Uncharacterized protein</fullName>
    </submittedName>
</protein>
<organism evidence="2 3">
    <name type="scientific">Ganoderma sinense ZZ0214-1</name>
    <dbReference type="NCBI Taxonomy" id="1077348"/>
    <lineage>
        <taxon>Eukaryota</taxon>
        <taxon>Fungi</taxon>
        <taxon>Dikarya</taxon>
        <taxon>Basidiomycota</taxon>
        <taxon>Agaricomycotina</taxon>
        <taxon>Agaricomycetes</taxon>
        <taxon>Polyporales</taxon>
        <taxon>Polyporaceae</taxon>
        <taxon>Ganoderma</taxon>
    </lineage>
</organism>
<dbReference type="STRING" id="1077348.A0A2G8RZZ6"/>
<keyword evidence="3" id="KW-1185">Reference proteome</keyword>
<feature type="region of interest" description="Disordered" evidence="1">
    <location>
        <begin position="30"/>
        <end position="66"/>
    </location>
</feature>
<reference evidence="2 3" key="1">
    <citation type="journal article" date="2015" name="Sci. Rep.">
        <title>Chromosome-level genome map provides insights into diverse defense mechanisms in the medicinal fungus Ganoderma sinense.</title>
        <authorList>
            <person name="Zhu Y."/>
            <person name="Xu J."/>
            <person name="Sun C."/>
            <person name="Zhou S."/>
            <person name="Xu H."/>
            <person name="Nelson D.R."/>
            <person name="Qian J."/>
            <person name="Song J."/>
            <person name="Luo H."/>
            <person name="Xiang L."/>
            <person name="Li Y."/>
            <person name="Xu Z."/>
            <person name="Ji A."/>
            <person name="Wang L."/>
            <person name="Lu S."/>
            <person name="Hayward A."/>
            <person name="Sun W."/>
            <person name="Li X."/>
            <person name="Schwartz D.C."/>
            <person name="Wang Y."/>
            <person name="Chen S."/>
        </authorList>
    </citation>
    <scope>NUCLEOTIDE SEQUENCE [LARGE SCALE GENOMIC DNA]</scope>
    <source>
        <strain evidence="2 3">ZZ0214-1</strain>
    </source>
</reference>
<dbReference type="OrthoDB" id="10253878at2759"/>
<feature type="compositionally biased region" description="Polar residues" evidence="1">
    <location>
        <begin position="30"/>
        <end position="49"/>
    </location>
</feature>
<evidence type="ECO:0000256" key="1">
    <source>
        <dbReference type="SAM" id="MobiDB-lite"/>
    </source>
</evidence>
<dbReference type="EMBL" id="AYKW01000035">
    <property type="protein sequence ID" value="PIL26878.1"/>
    <property type="molecule type" value="Genomic_DNA"/>
</dbReference>
<comment type="caution">
    <text evidence="2">The sequence shown here is derived from an EMBL/GenBank/DDBJ whole genome shotgun (WGS) entry which is preliminary data.</text>
</comment>
<name>A0A2G8RZZ6_9APHY</name>
<dbReference type="AlphaFoldDB" id="A0A2G8RZZ6"/>
<proteinExistence type="predicted"/>
<sequence>MVPRSVLAHRLRLSAAVPVPVPYARCARSLTTQQQHPPASTQNSNQNSRPEPRTTDVPPPPQTWLTKRVKENPTARAAFVKLITLMGYGSAKQYAGRRAFAMYANVCVPRSDEEGVFWREEYLLPRLADYDYGYGCEKGFLLFRKSPFW</sequence>
<accession>A0A2G8RZZ6</accession>
<dbReference type="Proteomes" id="UP000230002">
    <property type="component" value="Unassembled WGS sequence"/>
</dbReference>
<gene>
    <name evidence="2" type="ORF">GSI_11058</name>
</gene>